<evidence type="ECO:0000256" key="8">
    <source>
        <dbReference type="PIRSR" id="PIRSR000005-1"/>
    </source>
</evidence>
<dbReference type="EMBL" id="AAUW01000022">
    <property type="protein sequence ID" value="EAV41278.1"/>
    <property type="molecule type" value="Genomic_DNA"/>
</dbReference>
<feature type="binding site" description="covalent" evidence="8">
    <location>
        <position position="144"/>
    </location>
    <ligand>
        <name>heme c</name>
        <dbReference type="ChEBI" id="CHEBI:61717"/>
        <label>2</label>
    </ligand>
</feature>
<comment type="subcellular location">
    <subcellularLocation>
        <location evidence="1">Periplasm</location>
    </subcellularLocation>
</comment>
<dbReference type="OrthoDB" id="9773456at2"/>
<feature type="domain" description="Cytochrome c" evidence="11">
    <location>
        <begin position="10"/>
        <end position="111"/>
    </location>
</feature>
<feature type="binding site" description="axial binding residue" evidence="9">
    <location>
        <position position="47"/>
    </location>
    <ligand>
        <name>heme c</name>
        <dbReference type="ChEBI" id="CHEBI:61717"/>
        <label>1</label>
    </ligand>
    <ligandPart>
        <name>Fe</name>
        <dbReference type="ChEBI" id="CHEBI:18248"/>
    </ligandPart>
</feature>
<accession>A0P193</accession>
<feature type="chain" id="PRO_5002627958" evidence="10">
    <location>
        <begin position="25"/>
        <end position="215"/>
    </location>
</feature>
<evidence type="ECO:0000256" key="7">
    <source>
        <dbReference type="ARBA" id="ARBA00023004"/>
    </source>
</evidence>
<dbReference type="PANTHER" id="PTHR33751:SF9">
    <property type="entry name" value="CYTOCHROME C4"/>
    <property type="match status" value="1"/>
</dbReference>
<dbReference type="GO" id="GO:0042597">
    <property type="term" value="C:periplasmic space"/>
    <property type="evidence" value="ECO:0007669"/>
    <property type="project" value="UniProtKB-SubCell"/>
</dbReference>
<keyword evidence="5" id="KW-0574">Periplasm</keyword>
<evidence type="ECO:0000256" key="3">
    <source>
        <dbReference type="ARBA" id="ARBA00022617"/>
    </source>
</evidence>
<organism evidence="12 13">
    <name type="scientific">Roseibium aggregatum (strain ATCC 25650 / DSM 13394 / JCM 20685 / NBRC 16684 / NCIMB 2208 / IAM 12614 / B1)</name>
    <name type="common">Stappia aggregata</name>
    <dbReference type="NCBI Taxonomy" id="384765"/>
    <lineage>
        <taxon>Bacteria</taxon>
        <taxon>Pseudomonadati</taxon>
        <taxon>Pseudomonadota</taxon>
        <taxon>Alphaproteobacteria</taxon>
        <taxon>Hyphomicrobiales</taxon>
        <taxon>Stappiaceae</taxon>
        <taxon>Roseibium</taxon>
    </lineage>
</organism>
<feature type="binding site" description="axial binding residue" evidence="9">
    <location>
        <position position="88"/>
    </location>
    <ligand>
        <name>heme c</name>
        <dbReference type="ChEBI" id="CHEBI:61717"/>
        <label>1</label>
    </ligand>
    <ligandPart>
        <name>Fe</name>
        <dbReference type="ChEBI" id="CHEBI:18248"/>
    </ligandPart>
</feature>
<evidence type="ECO:0000256" key="5">
    <source>
        <dbReference type="ARBA" id="ARBA00022764"/>
    </source>
</evidence>
<keyword evidence="7 9" id="KW-0408">Iron</keyword>
<dbReference type="PROSITE" id="PS51007">
    <property type="entry name" value="CYTC"/>
    <property type="match status" value="2"/>
</dbReference>
<evidence type="ECO:0000256" key="4">
    <source>
        <dbReference type="ARBA" id="ARBA00022723"/>
    </source>
</evidence>
<dbReference type="GO" id="GO:0005506">
    <property type="term" value="F:iron ion binding"/>
    <property type="evidence" value="ECO:0007669"/>
    <property type="project" value="InterPro"/>
</dbReference>
<dbReference type="AlphaFoldDB" id="A0P193"/>
<evidence type="ECO:0000259" key="11">
    <source>
        <dbReference type="PROSITE" id="PS51007"/>
    </source>
</evidence>
<evidence type="ECO:0000313" key="13">
    <source>
        <dbReference type="Proteomes" id="UP000004848"/>
    </source>
</evidence>
<dbReference type="GO" id="GO:0009055">
    <property type="term" value="F:electron transfer activity"/>
    <property type="evidence" value="ECO:0007669"/>
    <property type="project" value="InterPro"/>
</dbReference>
<feature type="binding site" description="covalent" evidence="8">
    <location>
        <position position="43"/>
    </location>
    <ligand>
        <name>heme c</name>
        <dbReference type="ChEBI" id="CHEBI:61717"/>
        <label>1</label>
    </ligand>
</feature>
<gene>
    <name evidence="12" type="ORF">SIAM614_29366</name>
</gene>
<dbReference type="InterPro" id="IPR036909">
    <property type="entry name" value="Cyt_c-like_dom_sf"/>
</dbReference>
<evidence type="ECO:0000256" key="10">
    <source>
        <dbReference type="SAM" id="SignalP"/>
    </source>
</evidence>
<dbReference type="eggNOG" id="COG2863">
    <property type="taxonomic scope" value="Bacteria"/>
</dbReference>
<keyword evidence="3 8" id="KW-0349">Heme</keyword>
<dbReference type="Proteomes" id="UP000004848">
    <property type="component" value="Unassembled WGS sequence"/>
</dbReference>
<evidence type="ECO:0000256" key="9">
    <source>
        <dbReference type="PIRSR" id="PIRSR000005-2"/>
    </source>
</evidence>
<feature type="binding site" description="axial binding residue" evidence="9">
    <location>
        <position position="145"/>
    </location>
    <ligand>
        <name>heme c</name>
        <dbReference type="ChEBI" id="CHEBI:61717"/>
        <label>2</label>
    </ligand>
    <ligandPart>
        <name>Fe</name>
        <dbReference type="ChEBI" id="CHEBI:18248"/>
    </ligandPart>
</feature>
<keyword evidence="4 9" id="KW-0479">Metal-binding</keyword>
<keyword evidence="2" id="KW-0813">Transport</keyword>
<feature type="domain" description="Cytochrome c" evidence="11">
    <location>
        <begin position="122"/>
        <end position="209"/>
    </location>
</feature>
<reference evidence="12 13" key="1">
    <citation type="submission" date="2006-05" db="EMBL/GenBank/DDBJ databases">
        <authorList>
            <person name="King G."/>
            <person name="Ferriera S."/>
            <person name="Johnson J."/>
            <person name="Kravitz S."/>
            <person name="Beeson K."/>
            <person name="Sutton G."/>
            <person name="Rogers Y.-H."/>
            <person name="Friedman R."/>
            <person name="Frazier M."/>
            <person name="Venter J.C."/>
        </authorList>
    </citation>
    <scope>NUCLEOTIDE SEQUENCE [LARGE SCALE GENOMIC DNA]</scope>
    <source>
        <strain evidence="13">ATCC 25650 / DSM 13394 / JCM 20685 / NBRC 16684 / NCIMB 2208 / IAM 12614 / B1</strain>
    </source>
</reference>
<comment type="caution">
    <text evidence="12">The sequence shown here is derived from an EMBL/GenBank/DDBJ whole genome shotgun (WGS) entry which is preliminary data.</text>
</comment>
<dbReference type="Gene3D" id="1.10.760.10">
    <property type="entry name" value="Cytochrome c-like domain"/>
    <property type="match status" value="2"/>
</dbReference>
<dbReference type="PIRSF" id="PIRSF000005">
    <property type="entry name" value="Cytochrome_c4"/>
    <property type="match status" value="1"/>
</dbReference>
<evidence type="ECO:0000313" key="12">
    <source>
        <dbReference type="EMBL" id="EAV41278.1"/>
    </source>
</evidence>
<dbReference type="InterPro" id="IPR024167">
    <property type="entry name" value="Cytochrome_c4-like"/>
</dbReference>
<feature type="binding site" description="covalent" evidence="8">
    <location>
        <position position="141"/>
    </location>
    <ligand>
        <name>heme c</name>
        <dbReference type="ChEBI" id="CHEBI:61717"/>
        <label>2</label>
    </ligand>
</feature>
<feature type="binding site" description="covalent" evidence="8">
    <location>
        <position position="46"/>
    </location>
    <ligand>
        <name>heme c</name>
        <dbReference type="ChEBI" id="CHEBI:61717"/>
        <label>1</label>
    </ligand>
</feature>
<evidence type="ECO:0000256" key="1">
    <source>
        <dbReference type="ARBA" id="ARBA00004418"/>
    </source>
</evidence>
<sequence>MTGFGSVRHAGVVAGLCLVLSLHAVSVPADMIDTSGLQPWEVCGLCHSLDGISPMSRFPKLAGQRKTYIEKQFRDFHTARRENDRGQMQAITTEVDLKDLPAIADYFSSLPPPPAAPVEDAANIGDAEAIFREGRGRIPACLSCHGTTDPAMLLAPWLEAQHEDYLVKQLMDFRAGIRTNDPEGVMRTIAAQLSDKDVSDLATYIAAQDRPERTP</sequence>
<dbReference type="RefSeq" id="WP_006938921.1">
    <property type="nucleotide sequence ID" value="NZ_AAUW01000022.1"/>
</dbReference>
<protein>
    <submittedName>
        <fullName evidence="12">Cytochrome c553</fullName>
    </submittedName>
</protein>
<dbReference type="InterPro" id="IPR009056">
    <property type="entry name" value="Cyt_c-like_dom"/>
</dbReference>
<name>A0P193_ROSAI</name>
<proteinExistence type="predicted"/>
<dbReference type="SUPFAM" id="SSF46626">
    <property type="entry name" value="Cytochrome c"/>
    <property type="match status" value="2"/>
</dbReference>
<dbReference type="GeneID" id="68849218"/>
<feature type="binding site" description="axial binding residue" evidence="9">
    <location>
        <position position="186"/>
    </location>
    <ligand>
        <name>heme c</name>
        <dbReference type="ChEBI" id="CHEBI:61717"/>
        <label>2</label>
    </ligand>
    <ligandPart>
        <name>Fe</name>
        <dbReference type="ChEBI" id="CHEBI:18248"/>
    </ligandPart>
</feature>
<keyword evidence="6" id="KW-0249">Electron transport</keyword>
<evidence type="ECO:0000256" key="2">
    <source>
        <dbReference type="ARBA" id="ARBA00022448"/>
    </source>
</evidence>
<evidence type="ECO:0000256" key="6">
    <source>
        <dbReference type="ARBA" id="ARBA00022982"/>
    </source>
</evidence>
<dbReference type="InterPro" id="IPR050597">
    <property type="entry name" value="Cytochrome_c_Oxidase_Subunit"/>
</dbReference>
<dbReference type="GO" id="GO:0020037">
    <property type="term" value="F:heme binding"/>
    <property type="evidence" value="ECO:0007669"/>
    <property type="project" value="InterPro"/>
</dbReference>
<keyword evidence="10" id="KW-0732">Signal</keyword>
<feature type="signal peptide" evidence="10">
    <location>
        <begin position="1"/>
        <end position="24"/>
    </location>
</feature>
<dbReference type="PANTHER" id="PTHR33751">
    <property type="entry name" value="CBB3-TYPE CYTOCHROME C OXIDASE SUBUNIT FIXP"/>
    <property type="match status" value="1"/>
</dbReference>
<comment type="PTM">
    <text evidence="8">Binds 2 heme c groups covalently per subunit.</text>
</comment>